<gene>
    <name evidence="2" type="ORF">M896_120370</name>
</gene>
<organism evidence="2 3">
    <name type="scientific">Ordospora colligata OC4</name>
    <dbReference type="NCBI Taxonomy" id="1354746"/>
    <lineage>
        <taxon>Eukaryota</taxon>
        <taxon>Fungi</taxon>
        <taxon>Fungi incertae sedis</taxon>
        <taxon>Microsporidia</taxon>
        <taxon>Ordosporidae</taxon>
        <taxon>Ordospora</taxon>
    </lineage>
</organism>
<accession>A0A0B2UHM7</accession>
<dbReference type="SUPFAM" id="SSF47954">
    <property type="entry name" value="Cyclin-like"/>
    <property type="match status" value="1"/>
</dbReference>
<dbReference type="Gene3D" id="1.10.472.10">
    <property type="entry name" value="Cyclin-like"/>
    <property type="match status" value="1"/>
</dbReference>
<dbReference type="InterPro" id="IPR036915">
    <property type="entry name" value="Cyclin-like_sf"/>
</dbReference>
<proteinExistence type="predicted"/>
<dbReference type="OrthoDB" id="10250320at2759"/>
<dbReference type="RefSeq" id="XP_014562860.1">
    <property type="nucleotide sequence ID" value="XM_014707374.1"/>
</dbReference>
<evidence type="ECO:0000313" key="3">
    <source>
        <dbReference type="Proteomes" id="UP000031056"/>
    </source>
</evidence>
<dbReference type="EMBL" id="JOKQ01000012">
    <property type="protein sequence ID" value="KHN68818.1"/>
    <property type="molecule type" value="Genomic_DNA"/>
</dbReference>
<dbReference type="AlphaFoldDB" id="A0A0B2UHM7"/>
<dbReference type="Proteomes" id="UP000031056">
    <property type="component" value="Unassembled WGS sequence"/>
</dbReference>
<dbReference type="InParanoid" id="A0A0B2UHM7"/>
<name>A0A0B2UHM7_9MICR</name>
<reference evidence="2 3" key="1">
    <citation type="journal article" date="2014" name="MBio">
        <title>The Ordospora colligata genome; evolution of extreme reduction in microsporidia and host-to-parasite horizontal gene transfer.</title>
        <authorList>
            <person name="Pombert J.-F."/>
            <person name="Haag K.L."/>
            <person name="Beidas S."/>
            <person name="Ebert D."/>
            <person name="Keeling P.J."/>
        </authorList>
    </citation>
    <scope>NUCLEOTIDE SEQUENCE [LARGE SCALE GENOMIC DNA]</scope>
    <source>
        <strain evidence="2 3">OC4</strain>
    </source>
</reference>
<protein>
    <recommendedName>
        <fullName evidence="1">Cyclin N-terminal domain-containing protein</fullName>
    </recommendedName>
</protein>
<dbReference type="HOGENOM" id="CLU_1195199_0_0_1"/>
<evidence type="ECO:0000313" key="2">
    <source>
        <dbReference type="EMBL" id="KHN68818.1"/>
    </source>
</evidence>
<comment type="caution">
    <text evidence="2">The sequence shown here is derived from an EMBL/GenBank/DDBJ whole genome shotgun (WGS) entry which is preliminary data.</text>
</comment>
<dbReference type="VEuPathDB" id="MicrosporidiaDB:M896_120370"/>
<dbReference type="Pfam" id="PF00134">
    <property type="entry name" value="Cyclin_N"/>
    <property type="match status" value="1"/>
</dbReference>
<keyword evidence="3" id="KW-1185">Reference proteome</keyword>
<dbReference type="InterPro" id="IPR006671">
    <property type="entry name" value="Cyclin_N"/>
</dbReference>
<sequence>MVHLNSHTNIVVQQEGRAGTCMINHSECCKCQDHYAPYSSEPVQCNNTMPEAILMTPHLSASPIHCDTECKCLCTYKSMDSQCINTTSSTYCLQFICMLCYTCTGKSFSVMIHSQVLFKEFLMFPMHILHIGSVYIRRYISHIQKPISPESFTKIYLVCCVLAAKYIDDTRIFNDFIVQKWRFAIKDINRIEISILRLLKFNLDVDPDVIYSYVRPGTSLYNYKQHNRYQMH</sequence>
<dbReference type="GeneID" id="26262554"/>
<evidence type="ECO:0000259" key="1">
    <source>
        <dbReference type="Pfam" id="PF00134"/>
    </source>
</evidence>
<feature type="domain" description="Cyclin N-terminal" evidence="1">
    <location>
        <begin position="127"/>
        <end position="203"/>
    </location>
</feature>